<evidence type="ECO:0000256" key="2">
    <source>
        <dbReference type="ARBA" id="ARBA00022833"/>
    </source>
</evidence>
<dbReference type="GO" id="GO:0005770">
    <property type="term" value="C:late endosome"/>
    <property type="evidence" value="ECO:0007669"/>
    <property type="project" value="TreeGrafter"/>
</dbReference>
<dbReference type="SMART" id="SM00184">
    <property type="entry name" value="RING"/>
    <property type="match status" value="1"/>
</dbReference>
<keyword evidence="1 3" id="KW-0479">Metal-binding</keyword>
<gene>
    <name evidence="5" type="ORF">GIL414_LOCUS32087</name>
</gene>
<organism evidence="5 6">
    <name type="scientific">Rotaria magnacalcarata</name>
    <dbReference type="NCBI Taxonomy" id="392030"/>
    <lineage>
        <taxon>Eukaryota</taxon>
        <taxon>Metazoa</taxon>
        <taxon>Spiralia</taxon>
        <taxon>Gnathifera</taxon>
        <taxon>Rotifera</taxon>
        <taxon>Eurotatoria</taxon>
        <taxon>Bdelloidea</taxon>
        <taxon>Philodinida</taxon>
        <taxon>Philodinidae</taxon>
        <taxon>Rotaria</taxon>
    </lineage>
</organism>
<proteinExistence type="predicted"/>
<evidence type="ECO:0000256" key="1">
    <source>
        <dbReference type="ARBA" id="ARBA00022771"/>
    </source>
</evidence>
<dbReference type="PROSITE" id="PS50089">
    <property type="entry name" value="ZF_RING_2"/>
    <property type="match status" value="1"/>
</dbReference>
<dbReference type="GO" id="GO:0008270">
    <property type="term" value="F:zinc ion binding"/>
    <property type="evidence" value="ECO:0007669"/>
    <property type="project" value="UniProtKB-KW"/>
</dbReference>
<dbReference type="InterPro" id="IPR001841">
    <property type="entry name" value="Znf_RING"/>
</dbReference>
<keyword evidence="2" id="KW-0862">Zinc</keyword>
<evidence type="ECO:0000313" key="6">
    <source>
        <dbReference type="Proteomes" id="UP000681720"/>
    </source>
</evidence>
<dbReference type="Proteomes" id="UP000681720">
    <property type="component" value="Unassembled WGS sequence"/>
</dbReference>
<dbReference type="PANTHER" id="PTHR12616">
    <property type="entry name" value="VACUOLAR PROTEIN SORTING VPS41"/>
    <property type="match status" value="1"/>
</dbReference>
<dbReference type="CDD" id="cd16448">
    <property type="entry name" value="RING-H2"/>
    <property type="match status" value="1"/>
</dbReference>
<dbReference type="AlphaFoldDB" id="A0A8S2WKR3"/>
<comment type="caution">
    <text evidence="5">The sequence shown here is derived from an EMBL/GenBank/DDBJ whole genome shotgun (WGS) entry which is preliminary data.</text>
</comment>
<dbReference type="GO" id="GO:0034058">
    <property type="term" value="P:endosomal vesicle fusion"/>
    <property type="evidence" value="ECO:0007669"/>
    <property type="project" value="TreeGrafter"/>
</dbReference>
<reference evidence="5" key="1">
    <citation type="submission" date="2021-02" db="EMBL/GenBank/DDBJ databases">
        <authorList>
            <person name="Nowell W R."/>
        </authorList>
    </citation>
    <scope>NUCLEOTIDE SEQUENCE</scope>
</reference>
<feature type="domain" description="RING-type" evidence="4">
    <location>
        <begin position="227"/>
        <end position="285"/>
    </location>
</feature>
<protein>
    <recommendedName>
        <fullName evidence="4">RING-type domain-containing protein</fullName>
    </recommendedName>
</protein>
<dbReference type="InterPro" id="IPR013083">
    <property type="entry name" value="Znf_RING/FYVE/PHD"/>
</dbReference>
<evidence type="ECO:0000256" key="3">
    <source>
        <dbReference type="PROSITE-ProRule" id="PRU00175"/>
    </source>
</evidence>
<dbReference type="InterPro" id="IPR045111">
    <property type="entry name" value="Vps41/Vps8"/>
</dbReference>
<accession>A0A8S2WKR3</accession>
<dbReference type="GO" id="GO:0006623">
    <property type="term" value="P:protein targeting to vacuole"/>
    <property type="evidence" value="ECO:0007669"/>
    <property type="project" value="InterPro"/>
</dbReference>
<dbReference type="EMBL" id="CAJOBJ010066991">
    <property type="protein sequence ID" value="CAF4443450.1"/>
    <property type="molecule type" value="Genomic_DNA"/>
</dbReference>
<evidence type="ECO:0000313" key="5">
    <source>
        <dbReference type="EMBL" id="CAF4443450.1"/>
    </source>
</evidence>
<sequence length="390" mass="45546">YIDLLAQNDPSQLLLFLKSKSENYREQDVLDIIRKYQSPLLIPSIAYLLERLGQYAETFDLLLESMHEWTTIDQLYQMALDCVHFCQRTTIKLKDKKEREDLWLKFLQKILELSSHSFDGEQSGAFRRIYGEILNSMIGYVTLPSILELIMGTDVVDITKGTRKRSDTNIRSTFEVRQLIQSMLENCSFELRLLETTRRLLQRDLNDDIQQMCTIMNRSVPIRLNQCTYCQKILNQQQQQQQDIDKKQEQKNKFIIFACRHVFHLSCLMEIQTEQSNNNFCPQCTTTRQSSTATTTTTAAAATTRTTPIIRPEVRRITSIHSDQNEKQITLNNIQQQVITAMLERKCLNAHHLNIDDNDERIQTSINKPFSSSTSLQLPDRWRDYLSSSE</sequence>
<dbReference type="GO" id="GO:0030897">
    <property type="term" value="C:HOPS complex"/>
    <property type="evidence" value="ECO:0007669"/>
    <property type="project" value="TreeGrafter"/>
</dbReference>
<feature type="non-terminal residue" evidence="5">
    <location>
        <position position="1"/>
    </location>
</feature>
<name>A0A8S2WKR3_9BILA</name>
<evidence type="ECO:0000259" key="4">
    <source>
        <dbReference type="PROSITE" id="PS50089"/>
    </source>
</evidence>
<keyword evidence="1 3" id="KW-0863">Zinc-finger</keyword>
<dbReference type="PANTHER" id="PTHR12616:SF8">
    <property type="entry name" value="VACUOLAR PROTEIN SORTING-ASSOCIATED PROTEIN 8 HOMOLOG"/>
    <property type="match status" value="1"/>
</dbReference>
<dbReference type="Gene3D" id="3.30.40.10">
    <property type="entry name" value="Zinc/RING finger domain, C3HC4 (zinc finger)"/>
    <property type="match status" value="1"/>
</dbReference>
<dbReference type="SUPFAM" id="SSF57850">
    <property type="entry name" value="RING/U-box"/>
    <property type="match status" value="1"/>
</dbReference>